<dbReference type="SUPFAM" id="SSF56300">
    <property type="entry name" value="Metallo-dependent phosphatases"/>
    <property type="match status" value="1"/>
</dbReference>
<feature type="transmembrane region" description="Helical" evidence="1">
    <location>
        <begin position="146"/>
        <end position="167"/>
    </location>
</feature>
<feature type="domain" description="Calcineurin-like phosphoesterase" evidence="2">
    <location>
        <begin position="238"/>
        <end position="407"/>
    </location>
</feature>
<feature type="transmembrane region" description="Helical" evidence="1">
    <location>
        <begin position="67"/>
        <end position="85"/>
    </location>
</feature>
<evidence type="ECO:0000259" key="2">
    <source>
        <dbReference type="Pfam" id="PF00149"/>
    </source>
</evidence>
<dbReference type="AlphaFoldDB" id="A0AAN5D0B4"/>
<keyword evidence="1" id="KW-1133">Transmembrane helix</keyword>
<dbReference type="Pfam" id="PF00149">
    <property type="entry name" value="Metallophos"/>
    <property type="match status" value="1"/>
</dbReference>
<dbReference type="Proteomes" id="UP001328107">
    <property type="component" value="Unassembled WGS sequence"/>
</dbReference>
<gene>
    <name evidence="3" type="ORF">PMAYCL1PPCAC_23469</name>
</gene>
<organism evidence="3 4">
    <name type="scientific">Pristionchus mayeri</name>
    <dbReference type="NCBI Taxonomy" id="1317129"/>
    <lineage>
        <taxon>Eukaryota</taxon>
        <taxon>Metazoa</taxon>
        <taxon>Ecdysozoa</taxon>
        <taxon>Nematoda</taxon>
        <taxon>Chromadorea</taxon>
        <taxon>Rhabditida</taxon>
        <taxon>Rhabditina</taxon>
        <taxon>Diplogasteromorpha</taxon>
        <taxon>Diplogasteroidea</taxon>
        <taxon>Neodiplogasteridae</taxon>
        <taxon>Pristionchus</taxon>
    </lineage>
</organism>
<dbReference type="PANTHER" id="PTHR31302:SF30">
    <property type="entry name" value="CALCINEURIN-LIKE PHOSPHOESTERASE DOMAIN-CONTAINING PROTEIN"/>
    <property type="match status" value="1"/>
</dbReference>
<proteinExistence type="predicted"/>
<keyword evidence="1" id="KW-0472">Membrane</keyword>
<dbReference type="InterPro" id="IPR051158">
    <property type="entry name" value="Metallophosphoesterase_sf"/>
</dbReference>
<dbReference type="InterPro" id="IPR029052">
    <property type="entry name" value="Metallo-depent_PP-like"/>
</dbReference>
<evidence type="ECO:0000313" key="4">
    <source>
        <dbReference type="Proteomes" id="UP001328107"/>
    </source>
</evidence>
<keyword evidence="4" id="KW-1185">Reference proteome</keyword>
<name>A0AAN5D0B4_9BILA</name>
<evidence type="ECO:0000256" key="1">
    <source>
        <dbReference type="SAM" id="Phobius"/>
    </source>
</evidence>
<dbReference type="EMBL" id="BTRK01000005">
    <property type="protein sequence ID" value="GMR53274.1"/>
    <property type="molecule type" value="Genomic_DNA"/>
</dbReference>
<reference evidence="4" key="1">
    <citation type="submission" date="2022-10" db="EMBL/GenBank/DDBJ databases">
        <title>Genome assembly of Pristionchus species.</title>
        <authorList>
            <person name="Yoshida K."/>
            <person name="Sommer R.J."/>
        </authorList>
    </citation>
    <scope>NUCLEOTIDE SEQUENCE [LARGE SCALE GENOMIC DNA]</scope>
    <source>
        <strain evidence="4">RS5460</strain>
    </source>
</reference>
<dbReference type="GO" id="GO:0016787">
    <property type="term" value="F:hydrolase activity"/>
    <property type="evidence" value="ECO:0007669"/>
    <property type="project" value="InterPro"/>
</dbReference>
<feature type="transmembrane region" description="Helical" evidence="1">
    <location>
        <begin position="106"/>
        <end position="126"/>
    </location>
</feature>
<accession>A0AAN5D0B4</accession>
<comment type="caution">
    <text evidence="3">The sequence shown here is derived from an EMBL/GenBank/DDBJ whole genome shotgun (WGS) entry which is preliminary data.</text>
</comment>
<protein>
    <recommendedName>
        <fullName evidence="2">Calcineurin-like phosphoesterase domain-containing protein</fullName>
    </recommendedName>
</protein>
<dbReference type="CDD" id="cd07385">
    <property type="entry name" value="MPP_YkuE_C"/>
    <property type="match status" value="1"/>
</dbReference>
<feature type="transmembrane region" description="Helical" evidence="1">
    <location>
        <begin position="27"/>
        <end position="47"/>
    </location>
</feature>
<dbReference type="Gene3D" id="3.60.21.10">
    <property type="match status" value="1"/>
</dbReference>
<sequence>ISRVELAAARKVASAAGERRERRMPPLSAKTLLVLSTLAFVFLVVPLSRSWVNSGIESERGMRGRMISIAKLEGVTLLLNLFIWQQMMQYFEGQRKGFGVDKTFKLRCEQMLLLVMGGAHSMYLFFYAPSWLHGWPFELANILGGVWTNLLGFVCGFFLVNCVSWGMQQWEPTRRMLLFLARPKILNDLTFDRKRQIRTTVYVVLVMSLVMFYASDKISVRHVSLPIRNLSTPSDTPLRLAVISDIHAGGSVHEEQVSRMVDEVLQMRVDAVLIVGDLVDGSVEDVAPRLNAIWTLASMKPTYFVTGNHDYYYYDVRAWLSLYEKKGINVLHNRHVMVNGVCLAGTDDISAGKTGVPGHEINATVAIAGCPDNSTKVLLCHNPAGVLDFPKETLDKLDVVFSGHTHAGQFYTVAAAVYWMLPFFYGHYHIGTHGQLFVTAGTLYQGPPMKMVGASQIWLVTLQSA</sequence>
<keyword evidence="1" id="KW-0812">Transmembrane</keyword>
<feature type="transmembrane region" description="Helical" evidence="1">
    <location>
        <begin position="199"/>
        <end position="215"/>
    </location>
</feature>
<dbReference type="InterPro" id="IPR004843">
    <property type="entry name" value="Calcineurin-like_PHP"/>
</dbReference>
<evidence type="ECO:0000313" key="3">
    <source>
        <dbReference type="EMBL" id="GMR53274.1"/>
    </source>
</evidence>
<feature type="non-terminal residue" evidence="3">
    <location>
        <position position="1"/>
    </location>
</feature>
<dbReference type="PANTHER" id="PTHR31302">
    <property type="entry name" value="TRANSMEMBRANE PROTEIN WITH METALLOPHOSPHOESTERASE DOMAIN-RELATED"/>
    <property type="match status" value="1"/>
</dbReference>